<proteinExistence type="inferred from homology"/>
<dbReference type="GO" id="GO:0008721">
    <property type="term" value="F:D-serine ammonia-lyase activity"/>
    <property type="evidence" value="ECO:0007669"/>
    <property type="project" value="UniProtKB-EC"/>
</dbReference>
<feature type="modified residue" description="N6-(pyridoxal phosphate)lysine" evidence="4">
    <location>
        <position position="106"/>
    </location>
</feature>
<dbReference type="InterPro" id="IPR001926">
    <property type="entry name" value="TrpB-like_PALP"/>
</dbReference>
<evidence type="ECO:0000313" key="6">
    <source>
        <dbReference type="EMBL" id="RVU31067.1"/>
    </source>
</evidence>
<dbReference type="InterPro" id="IPR036052">
    <property type="entry name" value="TrpB-like_PALP_sf"/>
</dbReference>
<dbReference type="NCBIfam" id="TIGR02035">
    <property type="entry name" value="D_Ser_am_lyase"/>
    <property type="match status" value="1"/>
</dbReference>
<evidence type="ECO:0000256" key="2">
    <source>
        <dbReference type="ARBA" id="ARBA00022898"/>
    </source>
</evidence>
<accession>A0A437Q9F5</accession>
<dbReference type="PANTHER" id="PTHR48078">
    <property type="entry name" value="THREONINE DEHYDRATASE, MITOCHONDRIAL-RELATED"/>
    <property type="match status" value="1"/>
</dbReference>
<keyword evidence="2 4" id="KW-0663">Pyridoxal phosphate</keyword>
<dbReference type="PANTHER" id="PTHR48078:SF9">
    <property type="entry name" value="D-SERINE DEHYDRATASE"/>
    <property type="match status" value="1"/>
</dbReference>
<dbReference type="HAMAP" id="MF_01030">
    <property type="entry name" value="D_Ser_dehydrat"/>
    <property type="match status" value="1"/>
</dbReference>
<evidence type="ECO:0000313" key="7">
    <source>
        <dbReference type="Proteomes" id="UP000282818"/>
    </source>
</evidence>
<evidence type="ECO:0000259" key="5">
    <source>
        <dbReference type="Pfam" id="PF00291"/>
    </source>
</evidence>
<dbReference type="InterPro" id="IPR011780">
    <property type="entry name" value="D_Ser_am_lyase"/>
</dbReference>
<dbReference type="EC" id="4.3.1.18" evidence="4"/>
<feature type="domain" description="Tryptophan synthase beta chain-like PALP" evidence="5">
    <location>
        <begin position="68"/>
        <end position="383"/>
    </location>
</feature>
<dbReference type="GO" id="GO:0030170">
    <property type="term" value="F:pyridoxal phosphate binding"/>
    <property type="evidence" value="ECO:0007669"/>
    <property type="project" value="InterPro"/>
</dbReference>
<keyword evidence="3 4" id="KW-0456">Lyase</keyword>
<gene>
    <name evidence="4" type="primary">dsdA</name>
    <name evidence="6" type="ORF">EOE65_08650</name>
</gene>
<comment type="catalytic activity">
    <reaction evidence="4">
        <text>D-serine = pyruvate + NH4(+)</text>
        <dbReference type="Rhea" id="RHEA:13977"/>
        <dbReference type="ChEBI" id="CHEBI:15361"/>
        <dbReference type="ChEBI" id="CHEBI:28938"/>
        <dbReference type="ChEBI" id="CHEBI:35247"/>
        <dbReference type="EC" id="4.3.1.18"/>
    </reaction>
</comment>
<organism evidence="6 7">
    <name type="scientific">Neptunomonas marina</name>
    <dbReference type="NCBI Taxonomy" id="1815562"/>
    <lineage>
        <taxon>Bacteria</taxon>
        <taxon>Pseudomonadati</taxon>
        <taxon>Pseudomonadota</taxon>
        <taxon>Gammaproteobacteria</taxon>
        <taxon>Oceanospirillales</taxon>
        <taxon>Oceanospirillaceae</taxon>
        <taxon>Neptunomonas</taxon>
    </lineage>
</organism>
<dbReference type="GO" id="GO:0009097">
    <property type="term" value="P:isoleucine biosynthetic process"/>
    <property type="evidence" value="ECO:0007669"/>
    <property type="project" value="TreeGrafter"/>
</dbReference>
<protein>
    <recommendedName>
        <fullName evidence="4">Probable D-serine dehydratase</fullName>
        <ecNumber evidence="4">4.3.1.18</ecNumber>
    </recommendedName>
    <alternativeName>
        <fullName evidence="4">D-serine deaminase</fullName>
        <shortName evidence="4">DSD</shortName>
    </alternativeName>
</protein>
<dbReference type="EMBL" id="SACQ01000003">
    <property type="protein sequence ID" value="RVU31067.1"/>
    <property type="molecule type" value="Genomic_DNA"/>
</dbReference>
<comment type="cofactor">
    <cofactor evidence="1 4">
        <name>pyridoxal 5'-phosphate</name>
        <dbReference type="ChEBI" id="CHEBI:597326"/>
    </cofactor>
</comment>
<dbReference type="AlphaFoldDB" id="A0A437Q9F5"/>
<dbReference type="Gene3D" id="3.40.50.1100">
    <property type="match status" value="2"/>
</dbReference>
<dbReference type="RefSeq" id="WP_127693912.1">
    <property type="nucleotide sequence ID" value="NZ_SACQ01000003.1"/>
</dbReference>
<dbReference type="GO" id="GO:0016836">
    <property type="term" value="F:hydro-lyase activity"/>
    <property type="evidence" value="ECO:0007669"/>
    <property type="project" value="UniProtKB-UniRule"/>
</dbReference>
<evidence type="ECO:0000256" key="1">
    <source>
        <dbReference type="ARBA" id="ARBA00001933"/>
    </source>
</evidence>
<keyword evidence="7" id="KW-1185">Reference proteome</keyword>
<reference evidence="6 7" key="1">
    <citation type="submission" date="2019-01" db="EMBL/GenBank/DDBJ databases">
        <authorList>
            <person name="Chen W.-M."/>
        </authorList>
    </citation>
    <scope>NUCLEOTIDE SEQUENCE [LARGE SCALE GENOMIC DNA]</scope>
    <source>
        <strain evidence="6 7">HPM-16</strain>
    </source>
</reference>
<dbReference type="GO" id="GO:0036088">
    <property type="term" value="P:D-serine catabolic process"/>
    <property type="evidence" value="ECO:0007669"/>
    <property type="project" value="TreeGrafter"/>
</dbReference>
<dbReference type="InterPro" id="IPR050147">
    <property type="entry name" value="Ser/Thr_Dehydratase"/>
</dbReference>
<sequence>MSASTLSQNQLQALQQQHPLLWLNSYYEDTESAPLTPDPAELDAAEARLALFAPLLAHIFPELEPSAGIIESPLLSGSALAEELNLKEGQLWFKGDHLLPVAGSIKARGGIHEVLWFAERVAKEHNLLGDSDNNCLQLATDAARHIFADYTITVGSTGNLGLSIGIIGAALGFKTVVHMSADAKEWKKTRLRERGVIVVEHSGDYGAAVEAGRKASTADPKGYFVDDERSTHLFMGYAVAARRLAKQLEANHITVNQQHPLFVYLPAGVGGAPGGIMYGLKSIFGAHVHCFFAEPTAAPCMLTGMATTPAQPVQSVYDAGLDGLTEADGLAVGTASQWVCDATRDLLSGVYTASDKSLFSALLRLKIGANIEVEPSAAISYFGPTWLDSPIGQHYQEAHGLTAYKDNATHICWLTGGSFVPPEEYQAYLNTAQQLSS</sequence>
<evidence type="ECO:0000256" key="4">
    <source>
        <dbReference type="HAMAP-Rule" id="MF_01030"/>
    </source>
</evidence>
<dbReference type="Proteomes" id="UP000282818">
    <property type="component" value="Unassembled WGS sequence"/>
</dbReference>
<dbReference type="NCBIfam" id="NF002823">
    <property type="entry name" value="PRK02991.1"/>
    <property type="match status" value="1"/>
</dbReference>
<name>A0A437Q9F5_9GAMM</name>
<dbReference type="SUPFAM" id="SSF53686">
    <property type="entry name" value="Tryptophan synthase beta subunit-like PLP-dependent enzymes"/>
    <property type="match status" value="1"/>
</dbReference>
<comment type="caution">
    <text evidence="6">The sequence shown here is derived from an EMBL/GenBank/DDBJ whole genome shotgun (WGS) entry which is preliminary data.</text>
</comment>
<evidence type="ECO:0000256" key="3">
    <source>
        <dbReference type="ARBA" id="ARBA00023239"/>
    </source>
</evidence>
<comment type="similarity">
    <text evidence="4">Belongs to the serine/threonine dehydratase family. DsdA subfamily.</text>
</comment>
<dbReference type="Pfam" id="PF00291">
    <property type="entry name" value="PALP"/>
    <property type="match status" value="1"/>
</dbReference>